<dbReference type="Pfam" id="PF03544">
    <property type="entry name" value="TonB_C"/>
    <property type="match status" value="1"/>
</dbReference>
<dbReference type="PROSITE" id="PS52015">
    <property type="entry name" value="TONB_CTD"/>
    <property type="match status" value="1"/>
</dbReference>
<feature type="region of interest" description="Disordered" evidence="10">
    <location>
        <begin position="95"/>
        <end position="167"/>
    </location>
</feature>
<evidence type="ECO:0000256" key="8">
    <source>
        <dbReference type="ARBA" id="ARBA00022989"/>
    </source>
</evidence>
<evidence type="ECO:0000256" key="6">
    <source>
        <dbReference type="ARBA" id="ARBA00022692"/>
    </source>
</evidence>
<dbReference type="NCBIfam" id="TIGR01352">
    <property type="entry name" value="tonB_Cterm"/>
    <property type="match status" value="1"/>
</dbReference>
<dbReference type="Gene3D" id="3.30.1150.10">
    <property type="match status" value="1"/>
</dbReference>
<evidence type="ECO:0000256" key="3">
    <source>
        <dbReference type="ARBA" id="ARBA00022448"/>
    </source>
</evidence>
<evidence type="ECO:0000313" key="14">
    <source>
        <dbReference type="Proteomes" id="UP000010290"/>
    </source>
</evidence>
<dbReference type="EMBL" id="AKKN01000003">
    <property type="protein sequence ID" value="EKT60953.1"/>
    <property type="molecule type" value="Genomic_DNA"/>
</dbReference>
<dbReference type="InterPro" id="IPR006260">
    <property type="entry name" value="TonB/TolA_C"/>
</dbReference>
<dbReference type="PATRIC" id="fig|1141660.3.peg.533"/>
<evidence type="ECO:0000256" key="4">
    <source>
        <dbReference type="ARBA" id="ARBA00022475"/>
    </source>
</evidence>
<dbReference type="InterPro" id="IPR037682">
    <property type="entry name" value="TonB_C"/>
</dbReference>
<feature type="transmembrane region" description="Helical" evidence="11">
    <location>
        <begin position="14"/>
        <end position="34"/>
    </location>
</feature>
<keyword evidence="8 11" id="KW-1133">Transmembrane helix</keyword>
<evidence type="ECO:0000313" key="13">
    <source>
        <dbReference type="EMBL" id="EKT60953.1"/>
    </source>
</evidence>
<dbReference type="SUPFAM" id="SSF74653">
    <property type="entry name" value="TolA/TonB C-terminal domain"/>
    <property type="match status" value="1"/>
</dbReference>
<dbReference type="GO" id="GO:0055085">
    <property type="term" value="P:transmembrane transport"/>
    <property type="evidence" value="ECO:0007669"/>
    <property type="project" value="InterPro"/>
</dbReference>
<comment type="similarity">
    <text evidence="2">Belongs to the TonB family.</text>
</comment>
<keyword evidence="6 11" id="KW-0812">Transmembrane</keyword>
<comment type="subcellular location">
    <subcellularLocation>
        <location evidence="1">Cell inner membrane</location>
        <topology evidence="1">Single-pass membrane protein</topology>
        <orientation evidence="1">Periplasmic side</orientation>
    </subcellularLocation>
</comment>
<dbReference type="HOGENOM" id="CLU_076333_5_0_6"/>
<dbReference type="GO" id="GO:0031992">
    <property type="term" value="F:energy transducer activity"/>
    <property type="evidence" value="ECO:0007669"/>
    <property type="project" value="TreeGrafter"/>
</dbReference>
<evidence type="ECO:0000259" key="12">
    <source>
        <dbReference type="PROSITE" id="PS52015"/>
    </source>
</evidence>
<evidence type="ECO:0000256" key="11">
    <source>
        <dbReference type="SAM" id="Phobius"/>
    </source>
</evidence>
<keyword evidence="9 11" id="KW-0472">Membrane</keyword>
<keyword evidence="7" id="KW-0653">Protein transport</keyword>
<sequence length="265" mass="29003">MSYLLIPQKQLQQLSRGLILSLVLHIAVVGFLLYRATTAAQNMFHEQVSPQFSIQLAPAIPIESATPSEPEIVEESQYILPEVISENANVILHSQQAPPKKISKEKTQKPPTKIAKVIKKPAKADPLPLENSEQVTEQSQQGQPGNAQAASVDSGPKGDTSEIMAGKNVNGENQIYLAKVRAEIERNKKYPRQARQRRVSGRVGVEIIIDNQGNIIDAQVVKSSGNTSLDNSALTAARQARSSGPPPKTFAKVIKMQIEFRLMKS</sequence>
<comment type="caution">
    <text evidence="13">The sequence shown here is derived from an EMBL/GenBank/DDBJ whole genome shotgun (WGS) entry which is preliminary data.</text>
</comment>
<dbReference type="GO" id="GO:0098797">
    <property type="term" value="C:plasma membrane protein complex"/>
    <property type="evidence" value="ECO:0007669"/>
    <property type="project" value="TreeGrafter"/>
</dbReference>
<dbReference type="Proteomes" id="UP000010290">
    <property type="component" value="Chromosome"/>
</dbReference>
<gene>
    <name evidence="13" type="ORF">OO7_02651</name>
</gene>
<keyword evidence="5" id="KW-0997">Cell inner membrane</keyword>
<keyword evidence="3" id="KW-0813">Transport</keyword>
<dbReference type="AlphaFoldDB" id="K8WK22"/>
<dbReference type="GO" id="GO:0015031">
    <property type="term" value="P:protein transport"/>
    <property type="evidence" value="ECO:0007669"/>
    <property type="project" value="UniProtKB-KW"/>
</dbReference>
<protein>
    <submittedName>
        <fullName evidence="13">TonB-like protein</fullName>
    </submittedName>
</protein>
<dbReference type="PANTHER" id="PTHR33446:SF2">
    <property type="entry name" value="PROTEIN TONB"/>
    <property type="match status" value="1"/>
</dbReference>
<evidence type="ECO:0000256" key="1">
    <source>
        <dbReference type="ARBA" id="ARBA00004383"/>
    </source>
</evidence>
<proteinExistence type="inferred from homology"/>
<evidence type="ECO:0000256" key="2">
    <source>
        <dbReference type="ARBA" id="ARBA00006555"/>
    </source>
</evidence>
<feature type="domain" description="TonB C-terminal" evidence="12">
    <location>
        <begin position="175"/>
        <end position="265"/>
    </location>
</feature>
<dbReference type="RefSeq" id="WP_008914411.1">
    <property type="nucleotide sequence ID" value="NZ_CM001773.1"/>
</dbReference>
<dbReference type="OrthoDB" id="9115347at2"/>
<evidence type="ECO:0000256" key="9">
    <source>
        <dbReference type="ARBA" id="ARBA00023136"/>
    </source>
</evidence>
<evidence type="ECO:0000256" key="5">
    <source>
        <dbReference type="ARBA" id="ARBA00022519"/>
    </source>
</evidence>
<reference evidence="13 14" key="1">
    <citation type="journal article" date="2012" name="BMC Genomics">
        <title>Comparative genomics of bacteria in the genus Providencia isolated from wild Drosophila melanogaster.</title>
        <authorList>
            <person name="Galac M.R."/>
            <person name="Lazzaro B.P."/>
        </authorList>
    </citation>
    <scope>NUCLEOTIDE SEQUENCE [LARGE SCALE GENOMIC DNA]</scope>
    <source>
        <strain evidence="13 14">DSM 19967</strain>
    </source>
</reference>
<organism evidence="13 14">
    <name type="scientific">Providencia sneebia DSM 19967</name>
    <dbReference type="NCBI Taxonomy" id="1141660"/>
    <lineage>
        <taxon>Bacteria</taxon>
        <taxon>Pseudomonadati</taxon>
        <taxon>Pseudomonadota</taxon>
        <taxon>Gammaproteobacteria</taxon>
        <taxon>Enterobacterales</taxon>
        <taxon>Morganellaceae</taxon>
        <taxon>Providencia</taxon>
    </lineage>
</organism>
<keyword evidence="4" id="KW-1003">Cell membrane</keyword>
<accession>K8WK22</accession>
<dbReference type="PANTHER" id="PTHR33446">
    <property type="entry name" value="PROTEIN TONB-RELATED"/>
    <property type="match status" value="1"/>
</dbReference>
<keyword evidence="14" id="KW-1185">Reference proteome</keyword>
<feature type="compositionally biased region" description="Polar residues" evidence="10">
    <location>
        <begin position="131"/>
        <end position="151"/>
    </location>
</feature>
<dbReference type="InterPro" id="IPR051045">
    <property type="entry name" value="TonB-dependent_transducer"/>
</dbReference>
<evidence type="ECO:0000256" key="10">
    <source>
        <dbReference type="SAM" id="MobiDB-lite"/>
    </source>
</evidence>
<evidence type="ECO:0000256" key="7">
    <source>
        <dbReference type="ARBA" id="ARBA00022927"/>
    </source>
</evidence>
<name>K8WK22_9GAMM</name>